<dbReference type="RefSeq" id="WP_103878810.1">
    <property type="nucleotide sequence ID" value="NZ_FNVG01000002.1"/>
</dbReference>
<organism evidence="1 2">
    <name type="scientific">Vibrio hangzhouensis</name>
    <dbReference type="NCBI Taxonomy" id="462991"/>
    <lineage>
        <taxon>Bacteria</taxon>
        <taxon>Pseudomonadati</taxon>
        <taxon>Pseudomonadota</taxon>
        <taxon>Gammaproteobacteria</taxon>
        <taxon>Vibrionales</taxon>
        <taxon>Vibrionaceae</taxon>
        <taxon>Vibrio</taxon>
    </lineage>
</organism>
<dbReference type="InterPro" id="IPR045508">
    <property type="entry name" value="DUF6482"/>
</dbReference>
<proteinExistence type="predicted"/>
<dbReference type="EMBL" id="FNVG01000002">
    <property type="protein sequence ID" value="SEF60550.1"/>
    <property type="molecule type" value="Genomic_DNA"/>
</dbReference>
<accession>A0A1H5TCQ6</accession>
<sequence>MNTTLRTLEQYPPFDKIIIHSLEMSLYQVSVVIEGEEHYITQDDGHLISTHNIVDMRRVCHNLEARQVVLRQQSAYDEMVGSPIREGENTLEIPLGDFKAVI</sequence>
<dbReference type="Pfam" id="PF20090">
    <property type="entry name" value="DUF6482"/>
    <property type="match status" value="1"/>
</dbReference>
<dbReference type="AlphaFoldDB" id="A0A1H5TCQ6"/>
<dbReference type="Proteomes" id="UP000236721">
    <property type="component" value="Unassembled WGS sequence"/>
</dbReference>
<dbReference type="OrthoDB" id="5600613at2"/>
<keyword evidence="2" id="KW-1185">Reference proteome</keyword>
<evidence type="ECO:0000313" key="1">
    <source>
        <dbReference type="EMBL" id="SEF60550.1"/>
    </source>
</evidence>
<evidence type="ECO:0000313" key="2">
    <source>
        <dbReference type="Proteomes" id="UP000236721"/>
    </source>
</evidence>
<name>A0A1H5TCQ6_9VIBR</name>
<gene>
    <name evidence="1" type="ORF">SAMN04488244_102208</name>
</gene>
<reference evidence="2" key="1">
    <citation type="submission" date="2016-10" db="EMBL/GenBank/DDBJ databases">
        <authorList>
            <person name="Varghese N."/>
            <person name="Submissions S."/>
        </authorList>
    </citation>
    <scope>NUCLEOTIDE SEQUENCE [LARGE SCALE GENOMIC DNA]</scope>
    <source>
        <strain evidence="2">CGMCC 1.7062</strain>
    </source>
</reference>
<protein>
    <submittedName>
        <fullName evidence="1">Uncharacterized protein</fullName>
    </submittedName>
</protein>